<accession>A0A7K1UFB6</accession>
<dbReference type="AlphaFoldDB" id="A0A7K1UFB6"/>
<organism evidence="10 11">
    <name type="scientific">Nesterenkonia alkaliphila</name>
    <dbReference type="NCBI Taxonomy" id="1463631"/>
    <lineage>
        <taxon>Bacteria</taxon>
        <taxon>Bacillati</taxon>
        <taxon>Actinomycetota</taxon>
        <taxon>Actinomycetes</taxon>
        <taxon>Micrococcales</taxon>
        <taxon>Micrococcaceae</taxon>
        <taxon>Nesterenkonia</taxon>
    </lineage>
</organism>
<feature type="transmembrane region" description="Helical" evidence="8">
    <location>
        <begin position="420"/>
        <end position="441"/>
    </location>
</feature>
<name>A0A7K1UFB6_9MICC</name>
<dbReference type="RefSeq" id="WP_157320916.1">
    <property type="nucleotide sequence ID" value="NZ_BMFX01000040.1"/>
</dbReference>
<feature type="transmembrane region" description="Helical" evidence="8">
    <location>
        <begin position="340"/>
        <end position="357"/>
    </location>
</feature>
<reference evidence="10 11" key="1">
    <citation type="submission" date="2019-12" db="EMBL/GenBank/DDBJ databases">
        <title>Nesterenkonia muleiensis sp. nov., a novel actinobacterium isolated from sap of Populus euphratica.</title>
        <authorList>
            <person name="Wang R."/>
        </authorList>
    </citation>
    <scope>NUCLEOTIDE SEQUENCE [LARGE SCALE GENOMIC DNA]</scope>
    <source>
        <strain evidence="10 11">F10</strain>
    </source>
</reference>
<feature type="transmembrane region" description="Helical" evidence="8">
    <location>
        <begin position="267"/>
        <end position="285"/>
    </location>
</feature>
<dbReference type="OrthoDB" id="9777699at2"/>
<comment type="caution">
    <text evidence="10">The sequence shown here is derived from an EMBL/GenBank/DDBJ whole genome shotgun (WGS) entry which is preliminary data.</text>
</comment>
<keyword evidence="5 8" id="KW-1133">Transmembrane helix</keyword>
<feature type="transmembrane region" description="Helical" evidence="8">
    <location>
        <begin position="297"/>
        <end position="320"/>
    </location>
</feature>
<comment type="subcellular location">
    <subcellularLocation>
        <location evidence="1">Cell inner membrane</location>
        <topology evidence="1">Multi-pass membrane protein</topology>
    </subcellularLocation>
</comment>
<feature type="transmembrane region" description="Helical" evidence="8">
    <location>
        <begin position="362"/>
        <end position="379"/>
    </location>
</feature>
<feature type="domain" description="TRAP C4-dicarboxylate transport system permease DctM subunit" evidence="9">
    <location>
        <begin position="9"/>
        <end position="443"/>
    </location>
</feature>
<feature type="region of interest" description="Disordered" evidence="7">
    <location>
        <begin position="209"/>
        <end position="230"/>
    </location>
</feature>
<feature type="transmembrane region" description="Helical" evidence="8">
    <location>
        <begin position="177"/>
        <end position="199"/>
    </location>
</feature>
<evidence type="ECO:0000313" key="10">
    <source>
        <dbReference type="EMBL" id="MVT25165.1"/>
    </source>
</evidence>
<dbReference type="EMBL" id="WRPM01000013">
    <property type="protein sequence ID" value="MVT25165.1"/>
    <property type="molecule type" value="Genomic_DNA"/>
</dbReference>
<dbReference type="NCBIfam" id="TIGR00786">
    <property type="entry name" value="dctM"/>
    <property type="match status" value="1"/>
</dbReference>
<evidence type="ECO:0000256" key="2">
    <source>
        <dbReference type="ARBA" id="ARBA00022475"/>
    </source>
</evidence>
<evidence type="ECO:0000259" key="9">
    <source>
        <dbReference type="Pfam" id="PF06808"/>
    </source>
</evidence>
<evidence type="ECO:0000256" key="8">
    <source>
        <dbReference type="SAM" id="Phobius"/>
    </source>
</evidence>
<evidence type="ECO:0000256" key="6">
    <source>
        <dbReference type="ARBA" id="ARBA00023136"/>
    </source>
</evidence>
<proteinExistence type="predicted"/>
<keyword evidence="4 8" id="KW-0812">Transmembrane</keyword>
<dbReference type="PANTHER" id="PTHR33362:SF5">
    <property type="entry name" value="C4-DICARBOXYLATE TRAP TRANSPORTER LARGE PERMEASE PROTEIN DCTM"/>
    <property type="match status" value="1"/>
</dbReference>
<keyword evidence="2" id="KW-1003">Cell membrane</keyword>
<gene>
    <name evidence="10" type="ORF">GNZ21_02100</name>
</gene>
<dbReference type="PIRSF" id="PIRSF006066">
    <property type="entry name" value="HI0050"/>
    <property type="match status" value="1"/>
</dbReference>
<dbReference type="Proteomes" id="UP000460157">
    <property type="component" value="Unassembled WGS sequence"/>
</dbReference>
<protein>
    <submittedName>
        <fullName evidence="10">TRAP transporter large permease subunit</fullName>
    </submittedName>
</protein>
<sequence length="451" mass="47173">MWLELVVLLGVLAGLLLLRVPVAIAMLGAGIITALTVVPGVRVSHLASIGAHEAMAFIFTVVPLFVLMGEVLRRTTVATDIFIAGERILRRVRGGMLHASIAGCAGFAAVSGSSPVTASTIGSMAIPQMLRNGYPPRLASGAVAAGGTLGILIPPSVGLIVFGVITETSVGDLFVAGIIPGLILTGLFMVTTVLVLPLYSKKKEKVHSATHEDESRSLNAETVPEVSDGEENLPSSARAYVSLLSVLALFGVVIGGIYQGVVTPTESAALGALGALVIAYTVGGVRSFRVVSNALKATVLTSGMFLLLLIAGLFVAYIVTIIGVPRELASFTADLEAPRWAIMIVIGLILIGLGMFLDPMSMIVIMAPVLLPTVVALGYDPVWFGIFFLIAVEIGMISPPVGFNLFVLKRVIPQLKFRDIVSGSAIYLPAFAGAMVLLLIFPEVALFMTGR</sequence>
<feature type="transmembrane region" description="Helical" evidence="8">
    <location>
        <begin position="46"/>
        <end position="67"/>
    </location>
</feature>
<evidence type="ECO:0000256" key="1">
    <source>
        <dbReference type="ARBA" id="ARBA00004429"/>
    </source>
</evidence>
<dbReference type="Pfam" id="PF06808">
    <property type="entry name" value="DctM"/>
    <property type="match status" value="1"/>
</dbReference>
<evidence type="ECO:0000313" key="11">
    <source>
        <dbReference type="Proteomes" id="UP000460157"/>
    </source>
</evidence>
<dbReference type="GO" id="GO:0022857">
    <property type="term" value="F:transmembrane transporter activity"/>
    <property type="evidence" value="ECO:0007669"/>
    <property type="project" value="TreeGrafter"/>
</dbReference>
<dbReference type="InterPro" id="IPR004681">
    <property type="entry name" value="TRAP_DctM"/>
</dbReference>
<evidence type="ECO:0000256" key="7">
    <source>
        <dbReference type="SAM" id="MobiDB-lite"/>
    </source>
</evidence>
<dbReference type="PANTHER" id="PTHR33362">
    <property type="entry name" value="SIALIC ACID TRAP TRANSPORTER PERMEASE PROTEIN SIAT-RELATED"/>
    <property type="match status" value="1"/>
</dbReference>
<feature type="transmembrane region" description="Helical" evidence="8">
    <location>
        <begin position="240"/>
        <end position="261"/>
    </location>
</feature>
<feature type="transmembrane region" description="Helical" evidence="8">
    <location>
        <begin position="385"/>
        <end position="408"/>
    </location>
</feature>
<evidence type="ECO:0000256" key="5">
    <source>
        <dbReference type="ARBA" id="ARBA00022989"/>
    </source>
</evidence>
<evidence type="ECO:0000256" key="3">
    <source>
        <dbReference type="ARBA" id="ARBA00022519"/>
    </source>
</evidence>
<dbReference type="InterPro" id="IPR010656">
    <property type="entry name" value="DctM"/>
</dbReference>
<keyword evidence="11" id="KW-1185">Reference proteome</keyword>
<feature type="transmembrane region" description="Helical" evidence="8">
    <location>
        <begin position="138"/>
        <end position="165"/>
    </location>
</feature>
<evidence type="ECO:0000256" key="4">
    <source>
        <dbReference type="ARBA" id="ARBA00022692"/>
    </source>
</evidence>
<keyword evidence="3" id="KW-0997">Cell inner membrane</keyword>
<dbReference type="GO" id="GO:0005886">
    <property type="term" value="C:plasma membrane"/>
    <property type="evidence" value="ECO:0007669"/>
    <property type="project" value="UniProtKB-SubCell"/>
</dbReference>
<keyword evidence="6 8" id="KW-0472">Membrane</keyword>